<sequence length="511" mass="56375">MRPWSLLMTSVLAIHLAGFPASADDTKETPKAAEKGKADEKDDDKLIVTQHETKIGEESIKYRATAGLMPLHDASDKVEARMFFVAYTVDTKEDQPRRPLMFAFNGGPGSSSVWLHLGALGPKCVVVPVDPTIPPPPYRLTENAQSWLDKTDLVFIDPVETGYSRAIKPELNKKFHGLQGDIASVSEFIRMYLTRYERWTSPLYLVGESYGTTRAAGLAGHLADKGIALNGVILISTVLDFQTIGFGRANELTYSLFVPSFAATAWYHKKLPADLQGLGLPELVTEVTKWAEGDYLAALGKGDRLPDEERTTMIKRLARYTGLSERFVDLNDLRIPQHLFSKELLRDERKSVGRFDSRYLGFVGNAGSPSPEFDPSEAAVRPAYTATFNQYVRTELNFKTDAPYHILGGGQIGAWDWGAPGIGYPETGSALREAMGKNPHLKVLVASGYLDLATPFAATDYSLAHLKLASALRKNVQVTTYEAGHMMYLHGPSLIKLKRDAAQFIDDSDGR</sequence>
<gene>
    <name evidence="8" type="ORF">V5E97_35165</name>
</gene>
<dbReference type="Pfam" id="PF00450">
    <property type="entry name" value="Peptidase_S10"/>
    <property type="match status" value="1"/>
</dbReference>
<evidence type="ECO:0000256" key="7">
    <source>
        <dbReference type="SAM" id="SignalP"/>
    </source>
</evidence>
<organism evidence="8">
    <name type="scientific">Singulisphaera sp. Ch08</name>
    <dbReference type="NCBI Taxonomy" id="3120278"/>
    <lineage>
        <taxon>Bacteria</taxon>
        <taxon>Pseudomonadati</taxon>
        <taxon>Planctomycetota</taxon>
        <taxon>Planctomycetia</taxon>
        <taxon>Isosphaerales</taxon>
        <taxon>Isosphaeraceae</taxon>
        <taxon>Singulisphaera</taxon>
    </lineage>
</organism>
<proteinExistence type="predicted"/>
<feature type="chain" id="PRO_5043504225" evidence="7">
    <location>
        <begin position="24"/>
        <end position="511"/>
    </location>
</feature>
<evidence type="ECO:0000256" key="1">
    <source>
        <dbReference type="ARBA" id="ARBA00022645"/>
    </source>
</evidence>
<dbReference type="InterPro" id="IPR029058">
    <property type="entry name" value="AB_hydrolase_fold"/>
</dbReference>
<dbReference type="Gene3D" id="3.40.50.1820">
    <property type="entry name" value="alpha/beta hydrolase"/>
    <property type="match status" value="1"/>
</dbReference>
<feature type="compositionally biased region" description="Basic and acidic residues" evidence="6">
    <location>
        <begin position="24"/>
        <end position="43"/>
    </location>
</feature>
<keyword evidence="2" id="KW-0645">Protease</keyword>
<feature type="signal peptide" evidence="7">
    <location>
        <begin position="1"/>
        <end position="23"/>
    </location>
</feature>
<dbReference type="SUPFAM" id="SSF53474">
    <property type="entry name" value="alpha/beta-Hydrolases"/>
    <property type="match status" value="1"/>
</dbReference>
<keyword evidence="4" id="KW-0378">Hydrolase</keyword>
<keyword evidence="1" id="KW-0121">Carboxypeptidase</keyword>
<dbReference type="InterPro" id="IPR001563">
    <property type="entry name" value="Peptidase_S10"/>
</dbReference>
<name>A0AAU7CEN1_9BACT</name>
<dbReference type="GO" id="GO:0006508">
    <property type="term" value="P:proteolysis"/>
    <property type="evidence" value="ECO:0007669"/>
    <property type="project" value="UniProtKB-KW"/>
</dbReference>
<accession>A0AAU7CEN1</accession>
<keyword evidence="5" id="KW-0325">Glycoprotein</keyword>
<dbReference type="GO" id="GO:0004185">
    <property type="term" value="F:serine-type carboxypeptidase activity"/>
    <property type="evidence" value="ECO:0007669"/>
    <property type="project" value="InterPro"/>
</dbReference>
<protein>
    <submittedName>
        <fullName evidence="8">Peptidase S10</fullName>
    </submittedName>
</protein>
<evidence type="ECO:0000256" key="2">
    <source>
        <dbReference type="ARBA" id="ARBA00022670"/>
    </source>
</evidence>
<dbReference type="PANTHER" id="PTHR11802">
    <property type="entry name" value="SERINE PROTEASE FAMILY S10 SERINE CARBOXYPEPTIDASE"/>
    <property type="match status" value="1"/>
</dbReference>
<evidence type="ECO:0000256" key="4">
    <source>
        <dbReference type="ARBA" id="ARBA00022801"/>
    </source>
</evidence>
<evidence type="ECO:0000256" key="5">
    <source>
        <dbReference type="ARBA" id="ARBA00023180"/>
    </source>
</evidence>
<reference evidence="8" key="1">
    <citation type="submission" date="2024-05" db="EMBL/GenBank/DDBJ databases">
        <title>Planctomycetes of the genus Singulisphaera possess chitinolytic capabilities.</title>
        <authorList>
            <person name="Ivanova A."/>
        </authorList>
    </citation>
    <scope>NUCLEOTIDE SEQUENCE</scope>
    <source>
        <strain evidence="8">Ch08T</strain>
    </source>
</reference>
<evidence type="ECO:0000256" key="3">
    <source>
        <dbReference type="ARBA" id="ARBA00022729"/>
    </source>
</evidence>
<keyword evidence="3 7" id="KW-0732">Signal</keyword>
<dbReference type="PANTHER" id="PTHR11802:SF3">
    <property type="entry name" value="RETINOID-INDUCIBLE SERINE CARBOXYPEPTIDASE"/>
    <property type="match status" value="1"/>
</dbReference>
<feature type="region of interest" description="Disordered" evidence="6">
    <location>
        <begin position="23"/>
        <end position="43"/>
    </location>
</feature>
<evidence type="ECO:0000256" key="6">
    <source>
        <dbReference type="SAM" id="MobiDB-lite"/>
    </source>
</evidence>
<evidence type="ECO:0000313" key="8">
    <source>
        <dbReference type="EMBL" id="XBH03508.1"/>
    </source>
</evidence>
<dbReference type="AlphaFoldDB" id="A0AAU7CEN1"/>
<dbReference type="RefSeq" id="WP_406696242.1">
    <property type="nucleotide sequence ID" value="NZ_CP155447.1"/>
</dbReference>
<dbReference type="EMBL" id="CP155447">
    <property type="protein sequence ID" value="XBH03508.1"/>
    <property type="molecule type" value="Genomic_DNA"/>
</dbReference>